<dbReference type="OrthoDB" id="7056571at2"/>
<dbReference type="EMBL" id="VLKH01000001">
    <property type="protein sequence ID" value="TWH83446.1"/>
    <property type="molecule type" value="Genomic_DNA"/>
</dbReference>
<dbReference type="InterPro" id="IPR008969">
    <property type="entry name" value="CarboxyPept-like_regulatory"/>
</dbReference>
<protein>
    <submittedName>
        <fullName evidence="2">Uncharacterized protein</fullName>
    </submittedName>
</protein>
<organism evidence="2 3">
    <name type="scientific">Sedimentibacter saalensis</name>
    <dbReference type="NCBI Taxonomy" id="130788"/>
    <lineage>
        <taxon>Bacteria</taxon>
        <taxon>Bacillati</taxon>
        <taxon>Bacillota</taxon>
        <taxon>Tissierellia</taxon>
        <taxon>Sedimentibacter</taxon>
    </lineage>
</organism>
<evidence type="ECO:0000313" key="3">
    <source>
        <dbReference type="Proteomes" id="UP000315343"/>
    </source>
</evidence>
<dbReference type="SUPFAM" id="SSF49464">
    <property type="entry name" value="Carboxypeptidase regulatory domain-like"/>
    <property type="match status" value="1"/>
</dbReference>
<evidence type="ECO:0000313" key="2">
    <source>
        <dbReference type="EMBL" id="TWH83446.1"/>
    </source>
</evidence>
<dbReference type="SUPFAM" id="SSF48452">
    <property type="entry name" value="TPR-like"/>
    <property type="match status" value="2"/>
</dbReference>
<keyword evidence="3" id="KW-1185">Reference proteome</keyword>
<keyword evidence="1" id="KW-0802">TPR repeat</keyword>
<comment type="caution">
    <text evidence="2">The sequence shown here is derived from an EMBL/GenBank/DDBJ whole genome shotgun (WGS) entry which is preliminary data.</text>
</comment>
<accession>A0A562JJT8</accession>
<evidence type="ECO:0000256" key="1">
    <source>
        <dbReference type="PROSITE-ProRule" id="PRU00339"/>
    </source>
</evidence>
<dbReference type="Proteomes" id="UP000315343">
    <property type="component" value="Unassembled WGS sequence"/>
</dbReference>
<dbReference type="Gene3D" id="1.25.40.10">
    <property type="entry name" value="Tetratricopeptide repeat domain"/>
    <property type="match status" value="1"/>
</dbReference>
<sequence length="721" mass="82879">MKIKIKIKTLILLVFVFTLTFTWVIPTTIHGIANLLQDNGSDKATFFYEKYASYPTTPKIKGNYLYAKSLIKSFSKYTIFYNGWGGGENTSPEDMERSKKILQDIMREIPYKDSEKQYYIDSYKMLLDMTIATGDIEMLHNWISFGQKADDENLMYISDVYNGFLLHVNGDRDGAKKIVAKYELSDLADVKLDILKAEISLFEGNYEEAKKMYENISRNNWRELQESNFGSTGYYARDFWFDDLMKVFKGDNIIKGTVTYEGEPMPFVEIYVQNADGGFRTVGEGYVGITDENGKFKTLGLKDGVYSLGIGVEGSILTNKVLQQQDKPYFELNGNDGEINFEFKNTLNIKRPVLHEKITGEEFTVAWDEVEGATYYIVDIVTYSNPSEGVGTIYYTPAFDENMKIKFTENQATFNTRLIKEGIGGMSIGEDGIIGANAVLGAFVPGLEYPIVVKAYDENRNLITSSLPLRAYYDQIPSITVEGNISDGEKLIQTQDYPRAIEYYENILKEKPDDIDALRYLIKIYGIGWKNGEKNIERAIELAQKYTDVSGSNRLLINIILRMETDEIKKYSDLYYSAVAEEREYQIDSYYYYLSKYYIAKENWGDARKALQNIEGYVPVNLFYLNMYFENYTEADVNTKYLYNSPIKSIEVKKALKTLEDIPPHNNDKKIFNNFLLKLVTGVQREEGKSLYDEIIKQISNSDIKTILNAIYLERGWDVSY</sequence>
<reference evidence="2 3" key="1">
    <citation type="submission" date="2019-07" db="EMBL/GenBank/DDBJ databases">
        <title>Genomic Encyclopedia of Type Strains, Phase I: the one thousand microbial genomes (KMG-I) project.</title>
        <authorList>
            <person name="Kyrpides N."/>
        </authorList>
    </citation>
    <scope>NUCLEOTIDE SEQUENCE [LARGE SCALE GENOMIC DNA]</scope>
    <source>
        <strain evidence="2 3">DSM 13558</strain>
    </source>
</reference>
<proteinExistence type="predicted"/>
<dbReference type="AlphaFoldDB" id="A0A562JJT8"/>
<feature type="repeat" description="TPR" evidence="1">
    <location>
        <begin position="481"/>
        <end position="514"/>
    </location>
</feature>
<name>A0A562JJT8_9FIRM</name>
<dbReference type="InterPro" id="IPR011990">
    <property type="entry name" value="TPR-like_helical_dom_sf"/>
</dbReference>
<dbReference type="RefSeq" id="WP_145078367.1">
    <property type="nucleotide sequence ID" value="NZ_JBCFAR010000015.1"/>
</dbReference>
<dbReference type="InterPro" id="IPR019734">
    <property type="entry name" value="TPR_rpt"/>
</dbReference>
<dbReference type="PROSITE" id="PS50005">
    <property type="entry name" value="TPR"/>
    <property type="match status" value="1"/>
</dbReference>
<gene>
    <name evidence="2" type="ORF">LY60_00053</name>
</gene>